<name>A0A0E9U250_ANGAN</name>
<dbReference type="EMBL" id="GBXM01048775">
    <property type="protein sequence ID" value="JAH59802.1"/>
    <property type="molecule type" value="Transcribed_RNA"/>
</dbReference>
<proteinExistence type="predicted"/>
<reference evidence="1" key="1">
    <citation type="submission" date="2014-11" db="EMBL/GenBank/DDBJ databases">
        <authorList>
            <person name="Amaro Gonzalez C."/>
        </authorList>
    </citation>
    <scope>NUCLEOTIDE SEQUENCE</scope>
</reference>
<accession>A0A0E9U250</accession>
<protein>
    <submittedName>
        <fullName evidence="1">Uncharacterized protein</fullName>
    </submittedName>
</protein>
<sequence>MTLQCPYS</sequence>
<evidence type="ECO:0000313" key="1">
    <source>
        <dbReference type="EMBL" id="JAH59802.1"/>
    </source>
</evidence>
<reference evidence="1" key="2">
    <citation type="journal article" date="2015" name="Fish Shellfish Immunol.">
        <title>Early steps in the European eel (Anguilla anguilla)-Vibrio vulnificus interaction in the gills: Role of the RtxA13 toxin.</title>
        <authorList>
            <person name="Callol A."/>
            <person name="Pajuelo D."/>
            <person name="Ebbesson L."/>
            <person name="Teles M."/>
            <person name="MacKenzie S."/>
            <person name="Amaro C."/>
        </authorList>
    </citation>
    <scope>NUCLEOTIDE SEQUENCE</scope>
</reference>
<organism evidence="1">
    <name type="scientific">Anguilla anguilla</name>
    <name type="common">European freshwater eel</name>
    <name type="synonym">Muraena anguilla</name>
    <dbReference type="NCBI Taxonomy" id="7936"/>
    <lineage>
        <taxon>Eukaryota</taxon>
        <taxon>Metazoa</taxon>
        <taxon>Chordata</taxon>
        <taxon>Craniata</taxon>
        <taxon>Vertebrata</taxon>
        <taxon>Euteleostomi</taxon>
        <taxon>Actinopterygii</taxon>
        <taxon>Neopterygii</taxon>
        <taxon>Teleostei</taxon>
        <taxon>Anguilliformes</taxon>
        <taxon>Anguillidae</taxon>
        <taxon>Anguilla</taxon>
    </lineage>
</organism>